<dbReference type="PROSITE" id="PS00211">
    <property type="entry name" value="ABC_TRANSPORTER_1"/>
    <property type="match status" value="1"/>
</dbReference>
<feature type="region of interest" description="Disordered" evidence="8">
    <location>
        <begin position="1"/>
        <end position="20"/>
    </location>
</feature>
<keyword evidence="11" id="KW-1185">Reference proteome</keyword>
<evidence type="ECO:0000256" key="8">
    <source>
        <dbReference type="SAM" id="MobiDB-lite"/>
    </source>
</evidence>
<dbReference type="RefSeq" id="WP_377253011.1">
    <property type="nucleotide sequence ID" value="NZ_JBHLUH010000039.1"/>
</dbReference>
<evidence type="ECO:0000256" key="3">
    <source>
        <dbReference type="ARBA" id="ARBA00022448"/>
    </source>
</evidence>
<dbReference type="GO" id="GO:0005524">
    <property type="term" value="F:ATP binding"/>
    <property type="evidence" value="ECO:0007669"/>
    <property type="project" value="UniProtKB-KW"/>
</dbReference>
<dbReference type="SUPFAM" id="SSF52540">
    <property type="entry name" value="P-loop containing nucleoside triphosphate hydrolases"/>
    <property type="match status" value="1"/>
</dbReference>
<dbReference type="InterPro" id="IPR013563">
    <property type="entry name" value="Oligopep_ABC_C"/>
</dbReference>
<dbReference type="InterPro" id="IPR017871">
    <property type="entry name" value="ABC_transporter-like_CS"/>
</dbReference>
<dbReference type="InterPro" id="IPR027417">
    <property type="entry name" value="P-loop_NTPase"/>
</dbReference>
<evidence type="ECO:0000313" key="10">
    <source>
        <dbReference type="EMBL" id="MFC0529936.1"/>
    </source>
</evidence>
<keyword evidence="6 10" id="KW-0067">ATP-binding</keyword>
<dbReference type="InterPro" id="IPR003593">
    <property type="entry name" value="AAA+_ATPase"/>
</dbReference>
<comment type="caution">
    <text evidence="10">The sequence shown here is derived from an EMBL/GenBank/DDBJ whole genome shotgun (WGS) entry which is preliminary data.</text>
</comment>
<dbReference type="PANTHER" id="PTHR43297">
    <property type="entry name" value="OLIGOPEPTIDE TRANSPORT ATP-BINDING PROTEIN APPD"/>
    <property type="match status" value="1"/>
</dbReference>
<name>A0ABV6M5J5_9ACTN</name>
<dbReference type="NCBIfam" id="TIGR01727">
    <property type="entry name" value="oligo_HPY"/>
    <property type="match status" value="1"/>
</dbReference>
<dbReference type="Pfam" id="PF08352">
    <property type="entry name" value="oligo_HPY"/>
    <property type="match status" value="1"/>
</dbReference>
<dbReference type="Gene3D" id="3.40.50.300">
    <property type="entry name" value="P-loop containing nucleotide triphosphate hydrolases"/>
    <property type="match status" value="1"/>
</dbReference>
<dbReference type="PROSITE" id="PS50893">
    <property type="entry name" value="ABC_TRANSPORTER_2"/>
    <property type="match status" value="1"/>
</dbReference>
<evidence type="ECO:0000313" key="11">
    <source>
        <dbReference type="Proteomes" id="UP001589867"/>
    </source>
</evidence>
<comment type="similarity">
    <text evidence="2">Belongs to the ABC transporter superfamily.</text>
</comment>
<reference evidence="10 11" key="1">
    <citation type="submission" date="2024-09" db="EMBL/GenBank/DDBJ databases">
        <authorList>
            <person name="Sun Q."/>
            <person name="Mori K."/>
        </authorList>
    </citation>
    <scope>NUCLEOTIDE SEQUENCE [LARGE SCALE GENOMIC DNA]</scope>
    <source>
        <strain evidence="10 11">TBRC 3947</strain>
    </source>
</reference>
<dbReference type="EMBL" id="JBHLUH010000039">
    <property type="protein sequence ID" value="MFC0529936.1"/>
    <property type="molecule type" value="Genomic_DNA"/>
</dbReference>
<comment type="subcellular location">
    <subcellularLocation>
        <location evidence="1">Cell membrane</location>
        <topology evidence="1">Peripheral membrane protein</topology>
    </subcellularLocation>
</comment>
<dbReference type="CDD" id="cd03257">
    <property type="entry name" value="ABC_NikE_OppD_transporters"/>
    <property type="match status" value="1"/>
</dbReference>
<keyword evidence="3" id="KW-0813">Transport</keyword>
<gene>
    <name evidence="10" type="ORF">ACFFIA_19940</name>
</gene>
<feature type="domain" description="ABC transporter" evidence="9">
    <location>
        <begin position="27"/>
        <end position="276"/>
    </location>
</feature>
<evidence type="ECO:0000256" key="1">
    <source>
        <dbReference type="ARBA" id="ARBA00004202"/>
    </source>
</evidence>
<evidence type="ECO:0000256" key="6">
    <source>
        <dbReference type="ARBA" id="ARBA00022840"/>
    </source>
</evidence>
<keyword evidence="4" id="KW-1003">Cell membrane</keyword>
<accession>A0ABV6M5J5</accession>
<evidence type="ECO:0000256" key="5">
    <source>
        <dbReference type="ARBA" id="ARBA00022741"/>
    </source>
</evidence>
<proteinExistence type="inferred from homology"/>
<dbReference type="Pfam" id="PF00005">
    <property type="entry name" value="ABC_tran"/>
    <property type="match status" value="1"/>
</dbReference>
<organism evidence="10 11">
    <name type="scientific">Phytohabitans kaempferiae</name>
    <dbReference type="NCBI Taxonomy" id="1620943"/>
    <lineage>
        <taxon>Bacteria</taxon>
        <taxon>Bacillati</taxon>
        <taxon>Actinomycetota</taxon>
        <taxon>Actinomycetes</taxon>
        <taxon>Micromonosporales</taxon>
        <taxon>Micromonosporaceae</taxon>
    </lineage>
</organism>
<dbReference type="SMART" id="SM00382">
    <property type="entry name" value="AAA"/>
    <property type="match status" value="1"/>
</dbReference>
<dbReference type="InterPro" id="IPR050388">
    <property type="entry name" value="ABC_Ni/Peptide_Import"/>
</dbReference>
<keyword evidence="5" id="KW-0547">Nucleotide-binding</keyword>
<dbReference type="Proteomes" id="UP001589867">
    <property type="component" value="Unassembled WGS sequence"/>
</dbReference>
<evidence type="ECO:0000256" key="7">
    <source>
        <dbReference type="ARBA" id="ARBA00023136"/>
    </source>
</evidence>
<sequence length="374" mass="40272">MSTDARPKVGDAATTTEPRPAGNLLEVESLRVWFDTPRGLVRAVDGVDLTLRRGETLGIVGESGSGKSVLSRAIMKILAPNAHVLPGSHIRLNDVDLATVNPKQNRHLWGVDLSMVFQDPMTSLTPVLPVGKQLTETLRYHLKLDKGAAYTEAVRLLRLVGIAEPEKRFHQYPHNLSGGMRQRVTIALAISCSPKLLIADEPTTALDVTVQHQILNLLADLQEKSHMSMILITHDLGVVAGRTDAIAVMYAGRVVETAPTPRLFANMRHPYTRALIDAIPKVSLPSHTRLASIPGRPPVVIDPPPGCGFAPRCPSAQQRCLEQTPVLEPDPDAPVHSTACFFPLGTPEGRAARERNIAAGVTAAGTPVASEVVV</sequence>
<evidence type="ECO:0000256" key="4">
    <source>
        <dbReference type="ARBA" id="ARBA00022475"/>
    </source>
</evidence>
<dbReference type="PANTHER" id="PTHR43297:SF2">
    <property type="entry name" value="DIPEPTIDE TRANSPORT ATP-BINDING PROTEIN DPPD"/>
    <property type="match status" value="1"/>
</dbReference>
<evidence type="ECO:0000256" key="2">
    <source>
        <dbReference type="ARBA" id="ARBA00005417"/>
    </source>
</evidence>
<keyword evidence="7" id="KW-0472">Membrane</keyword>
<protein>
    <submittedName>
        <fullName evidence="10">ABC transporter ATP-binding protein</fullName>
    </submittedName>
</protein>
<evidence type="ECO:0000259" key="9">
    <source>
        <dbReference type="PROSITE" id="PS50893"/>
    </source>
</evidence>
<dbReference type="InterPro" id="IPR003439">
    <property type="entry name" value="ABC_transporter-like_ATP-bd"/>
</dbReference>